<organism evidence="1 2">
    <name type="scientific">Crenothrix polyspora</name>
    <dbReference type="NCBI Taxonomy" id="360316"/>
    <lineage>
        <taxon>Bacteria</taxon>
        <taxon>Pseudomonadati</taxon>
        <taxon>Pseudomonadota</taxon>
        <taxon>Gammaproteobacteria</taxon>
        <taxon>Methylococcales</taxon>
        <taxon>Crenotrichaceae</taxon>
        <taxon>Crenothrix</taxon>
    </lineage>
</organism>
<accession>A0A1R4H3Z7</accession>
<evidence type="ECO:0000313" key="1">
    <source>
        <dbReference type="EMBL" id="SJM90906.1"/>
    </source>
</evidence>
<dbReference type="Proteomes" id="UP000195667">
    <property type="component" value="Unassembled WGS sequence"/>
</dbReference>
<dbReference type="RefSeq" id="WP_087142727.1">
    <property type="nucleotide sequence ID" value="NZ_FUKI01000075.1"/>
</dbReference>
<dbReference type="EMBL" id="FUKI01000075">
    <property type="protein sequence ID" value="SJM90906.1"/>
    <property type="molecule type" value="Genomic_DNA"/>
</dbReference>
<dbReference type="AlphaFoldDB" id="A0A1R4H3Z7"/>
<name>A0A1R4H3Z7_9GAMM</name>
<reference evidence="2" key="1">
    <citation type="submission" date="2017-02" db="EMBL/GenBank/DDBJ databases">
        <authorList>
            <person name="Daims H."/>
        </authorList>
    </citation>
    <scope>NUCLEOTIDE SEQUENCE [LARGE SCALE GENOMIC DNA]</scope>
</reference>
<keyword evidence="2" id="KW-1185">Reference proteome</keyword>
<evidence type="ECO:0000313" key="2">
    <source>
        <dbReference type="Proteomes" id="UP000195667"/>
    </source>
</evidence>
<gene>
    <name evidence="1" type="ORF">CRENPOLYSF1_1660002</name>
</gene>
<protein>
    <submittedName>
        <fullName evidence="1">Transposase</fullName>
    </submittedName>
</protein>
<dbReference type="InterPro" id="IPR012337">
    <property type="entry name" value="RNaseH-like_sf"/>
</dbReference>
<dbReference type="SUPFAM" id="SSF53098">
    <property type="entry name" value="Ribonuclease H-like"/>
    <property type="match status" value="1"/>
</dbReference>
<proteinExistence type="predicted"/>
<sequence>MGYYLLTALARQTIVLIIDGSTTGCGCVTLMVSVLYKGRVIPVLWITRKGKKGHFPEAMHIDLIRAVRALIPVGADVICLGDGEFDGAEWVNTIDSFGWKYVCRTSKGSALYEEGECFQLLEVCPLRGGEPVFIEGLEFTDNRNAIVNAVAWWGRSYKNPIYG</sequence>